<evidence type="ECO:0000256" key="5">
    <source>
        <dbReference type="ARBA" id="ARBA00023136"/>
    </source>
</evidence>
<keyword evidence="3 6" id="KW-0812">Transmembrane</keyword>
<dbReference type="RefSeq" id="WP_107815477.1">
    <property type="nucleotide sequence ID" value="NZ_QAOH01000003.1"/>
</dbReference>
<dbReference type="GO" id="GO:0005886">
    <property type="term" value="C:plasma membrane"/>
    <property type="evidence" value="ECO:0007669"/>
    <property type="project" value="UniProtKB-SubCell"/>
</dbReference>
<evidence type="ECO:0000256" key="3">
    <source>
        <dbReference type="ARBA" id="ARBA00022692"/>
    </source>
</evidence>
<accession>A0A2T5HT94</accession>
<dbReference type="InterPro" id="IPR005538">
    <property type="entry name" value="LrgA/CidA"/>
</dbReference>
<proteinExistence type="predicted"/>
<dbReference type="EMBL" id="QAOH01000003">
    <property type="protein sequence ID" value="PTQ74810.1"/>
    <property type="molecule type" value="Genomic_DNA"/>
</dbReference>
<dbReference type="OrthoDB" id="385012at2"/>
<sequence>MILHFGILLGFQLIGEILARSFSLPLPGPVIGMILLAILLLTRPRVGPAIEKTASGLLSHLSLLFVPAGVGIVQYLDQMSTIGLPLAAALVGSTVLSIAAGALTFKFVNQARGYKDQPHHD</sequence>
<evidence type="ECO:0000256" key="1">
    <source>
        <dbReference type="ARBA" id="ARBA00004651"/>
    </source>
</evidence>
<keyword evidence="4 6" id="KW-1133">Transmembrane helix</keyword>
<feature type="transmembrane region" description="Helical" evidence="6">
    <location>
        <begin position="82"/>
        <end position="105"/>
    </location>
</feature>
<dbReference type="PANTHER" id="PTHR33931">
    <property type="entry name" value="HOLIN-LIKE PROTEIN CIDA-RELATED"/>
    <property type="match status" value="1"/>
</dbReference>
<feature type="transmembrane region" description="Helical" evidence="6">
    <location>
        <begin position="58"/>
        <end position="76"/>
    </location>
</feature>
<keyword evidence="2" id="KW-1003">Cell membrane</keyword>
<dbReference type="Proteomes" id="UP000244077">
    <property type="component" value="Unassembled WGS sequence"/>
</dbReference>
<keyword evidence="8" id="KW-1185">Reference proteome</keyword>
<comment type="subcellular location">
    <subcellularLocation>
        <location evidence="1">Cell membrane</location>
        <topology evidence="1">Multi-pass membrane protein</topology>
    </subcellularLocation>
</comment>
<keyword evidence="7" id="KW-0378">Hydrolase</keyword>
<dbReference type="AlphaFoldDB" id="A0A2T5HT94"/>
<keyword evidence="5 6" id="KW-0472">Membrane</keyword>
<feature type="transmembrane region" description="Helical" evidence="6">
    <location>
        <begin position="29"/>
        <end position="46"/>
    </location>
</feature>
<evidence type="ECO:0000313" key="7">
    <source>
        <dbReference type="EMBL" id="PTQ74810.1"/>
    </source>
</evidence>
<dbReference type="GO" id="GO:0016787">
    <property type="term" value="F:hydrolase activity"/>
    <property type="evidence" value="ECO:0007669"/>
    <property type="project" value="UniProtKB-KW"/>
</dbReference>
<organism evidence="7 8">
    <name type="scientific">Celeribacter persicus</name>
    <dbReference type="NCBI Taxonomy" id="1651082"/>
    <lineage>
        <taxon>Bacteria</taxon>
        <taxon>Pseudomonadati</taxon>
        <taxon>Pseudomonadota</taxon>
        <taxon>Alphaproteobacteria</taxon>
        <taxon>Rhodobacterales</taxon>
        <taxon>Roseobacteraceae</taxon>
        <taxon>Celeribacter</taxon>
    </lineage>
</organism>
<evidence type="ECO:0000313" key="8">
    <source>
        <dbReference type="Proteomes" id="UP000244077"/>
    </source>
</evidence>
<evidence type="ECO:0000256" key="4">
    <source>
        <dbReference type="ARBA" id="ARBA00022989"/>
    </source>
</evidence>
<comment type="caution">
    <text evidence="7">The sequence shown here is derived from an EMBL/GenBank/DDBJ whole genome shotgun (WGS) entry which is preliminary data.</text>
</comment>
<evidence type="ECO:0000256" key="2">
    <source>
        <dbReference type="ARBA" id="ARBA00022475"/>
    </source>
</evidence>
<gene>
    <name evidence="7" type="ORF">C8N42_103101</name>
</gene>
<protein>
    <submittedName>
        <fullName evidence="7">Putative effector of murein hydrolase LrgA (UPF0299 family)</fullName>
    </submittedName>
</protein>
<name>A0A2T5HT94_9RHOB</name>
<dbReference type="PANTHER" id="PTHR33931:SF2">
    <property type="entry name" value="HOLIN-LIKE PROTEIN CIDA"/>
    <property type="match status" value="1"/>
</dbReference>
<dbReference type="Pfam" id="PF03788">
    <property type="entry name" value="LrgA"/>
    <property type="match status" value="1"/>
</dbReference>
<reference evidence="7 8" key="1">
    <citation type="submission" date="2018-04" db="EMBL/GenBank/DDBJ databases">
        <title>Genomic Encyclopedia of Archaeal and Bacterial Type Strains, Phase II (KMG-II): from individual species to whole genera.</title>
        <authorList>
            <person name="Goeker M."/>
        </authorList>
    </citation>
    <scope>NUCLEOTIDE SEQUENCE [LARGE SCALE GENOMIC DNA]</scope>
    <source>
        <strain evidence="7 8">DSM 100434</strain>
    </source>
</reference>
<evidence type="ECO:0000256" key="6">
    <source>
        <dbReference type="SAM" id="Phobius"/>
    </source>
</evidence>